<evidence type="ECO:0000313" key="2">
    <source>
        <dbReference type="Proteomes" id="UP001367676"/>
    </source>
</evidence>
<proteinExistence type="predicted"/>
<accession>A0AAN9TFI0</accession>
<organism evidence="1 2">
    <name type="scientific">Parthenolecanium corni</name>
    <dbReference type="NCBI Taxonomy" id="536013"/>
    <lineage>
        <taxon>Eukaryota</taxon>
        <taxon>Metazoa</taxon>
        <taxon>Ecdysozoa</taxon>
        <taxon>Arthropoda</taxon>
        <taxon>Hexapoda</taxon>
        <taxon>Insecta</taxon>
        <taxon>Pterygota</taxon>
        <taxon>Neoptera</taxon>
        <taxon>Paraneoptera</taxon>
        <taxon>Hemiptera</taxon>
        <taxon>Sternorrhyncha</taxon>
        <taxon>Coccoidea</taxon>
        <taxon>Coccidae</taxon>
        <taxon>Parthenolecanium</taxon>
    </lineage>
</organism>
<protein>
    <submittedName>
        <fullName evidence="1">Uncharacterized protein</fullName>
    </submittedName>
</protein>
<dbReference type="AlphaFoldDB" id="A0AAN9TFI0"/>
<reference evidence="1 2" key="1">
    <citation type="submission" date="2024-03" db="EMBL/GenBank/DDBJ databases">
        <title>Adaptation during the transition from Ophiocordyceps entomopathogen to insect associate is accompanied by gene loss and intensified selection.</title>
        <authorList>
            <person name="Ward C.M."/>
            <person name="Onetto C.A."/>
            <person name="Borneman A.R."/>
        </authorList>
    </citation>
    <scope>NUCLEOTIDE SEQUENCE [LARGE SCALE GENOMIC DNA]</scope>
    <source>
        <strain evidence="1">AWRI1</strain>
        <tissue evidence="1">Single Adult Female</tissue>
    </source>
</reference>
<name>A0AAN9TFI0_9HEMI</name>
<gene>
    <name evidence="1" type="ORF">V9T40_002005</name>
</gene>
<keyword evidence="2" id="KW-1185">Reference proteome</keyword>
<evidence type="ECO:0000313" key="1">
    <source>
        <dbReference type="EMBL" id="KAK7590392.1"/>
    </source>
</evidence>
<comment type="caution">
    <text evidence="1">The sequence shown here is derived from an EMBL/GenBank/DDBJ whole genome shotgun (WGS) entry which is preliminary data.</text>
</comment>
<dbReference type="EMBL" id="JBBCAQ010000022">
    <property type="protein sequence ID" value="KAK7590392.1"/>
    <property type="molecule type" value="Genomic_DNA"/>
</dbReference>
<dbReference type="Proteomes" id="UP001367676">
    <property type="component" value="Unassembled WGS sequence"/>
</dbReference>
<sequence length="85" mass="9573">MHNIPCFPIPFCNHLASHRRNLRANEMLEGDSSEATAAADAKKGAVVDDEEFVDEELDDFSTEKLVYKMGEIMVLSRLHGDIHEN</sequence>